<dbReference type="RefSeq" id="WP_109359377.1">
    <property type="nucleotide sequence ID" value="NZ_QFRJ01000005.1"/>
</dbReference>
<dbReference type="Pfam" id="PF18939">
    <property type="entry name" value="DUF5686"/>
    <property type="match status" value="1"/>
</dbReference>
<feature type="signal peptide" evidence="1">
    <location>
        <begin position="1"/>
        <end position="19"/>
    </location>
</feature>
<proteinExistence type="predicted"/>
<protein>
    <recommendedName>
        <fullName evidence="4">Carboxypeptidase-like regulatory domain-containing protein</fullName>
    </recommendedName>
</protein>
<organism evidence="2 3">
    <name type="scientific">Brumimicrobium oceani</name>
    <dbReference type="NCBI Taxonomy" id="2100725"/>
    <lineage>
        <taxon>Bacteria</taxon>
        <taxon>Pseudomonadati</taxon>
        <taxon>Bacteroidota</taxon>
        <taxon>Flavobacteriia</taxon>
        <taxon>Flavobacteriales</taxon>
        <taxon>Crocinitomicaceae</taxon>
        <taxon>Brumimicrobium</taxon>
    </lineage>
</organism>
<evidence type="ECO:0008006" key="4">
    <source>
        <dbReference type="Google" id="ProtNLM"/>
    </source>
</evidence>
<evidence type="ECO:0000313" key="3">
    <source>
        <dbReference type="Proteomes" id="UP000245370"/>
    </source>
</evidence>
<comment type="caution">
    <text evidence="2">The sequence shown here is derived from an EMBL/GenBank/DDBJ whole genome shotgun (WGS) entry which is preliminary data.</text>
</comment>
<evidence type="ECO:0000256" key="1">
    <source>
        <dbReference type="SAM" id="SignalP"/>
    </source>
</evidence>
<keyword evidence="3" id="KW-1185">Reference proteome</keyword>
<keyword evidence="1" id="KW-0732">Signal</keyword>
<dbReference type="Proteomes" id="UP000245370">
    <property type="component" value="Unassembled WGS sequence"/>
</dbReference>
<dbReference type="AlphaFoldDB" id="A0A2U2XD06"/>
<dbReference type="EMBL" id="QFRJ01000005">
    <property type="protein sequence ID" value="PWH85672.1"/>
    <property type="molecule type" value="Genomic_DNA"/>
</dbReference>
<dbReference type="InterPro" id="IPR043741">
    <property type="entry name" value="DUF5686"/>
</dbReference>
<gene>
    <name evidence="2" type="ORF">DIT68_08540</name>
</gene>
<accession>A0A2U2XD06</accession>
<name>A0A2U2XD06_9FLAO</name>
<reference evidence="2 3" key="2">
    <citation type="submission" date="2018-05" db="EMBL/GenBank/DDBJ databases">
        <authorList>
            <person name="Lanie J.A."/>
            <person name="Ng W.-L."/>
            <person name="Kazmierczak K.M."/>
            <person name="Andrzejewski T.M."/>
            <person name="Davidsen T.M."/>
            <person name="Wayne K.J."/>
            <person name="Tettelin H."/>
            <person name="Glass J.I."/>
            <person name="Rusch D."/>
            <person name="Podicherti R."/>
            <person name="Tsui H.-C.T."/>
            <person name="Winkler M.E."/>
        </authorList>
    </citation>
    <scope>NUCLEOTIDE SEQUENCE [LARGE SCALE GENOMIC DNA]</scope>
    <source>
        <strain evidence="2 3">C305</strain>
    </source>
</reference>
<feature type="chain" id="PRO_5015694930" description="Carboxypeptidase-like regulatory domain-containing protein" evidence="1">
    <location>
        <begin position="20"/>
        <end position="800"/>
    </location>
</feature>
<reference evidence="2 3" key="1">
    <citation type="submission" date="2018-05" db="EMBL/GenBank/DDBJ databases">
        <title>Brumimicrobium oceani sp. nov., isolated from coastal sediment.</title>
        <authorList>
            <person name="Kou Y."/>
        </authorList>
    </citation>
    <scope>NUCLEOTIDE SEQUENCE [LARGE SCALE GENOMIC DNA]</scope>
    <source>
        <strain evidence="2 3">C305</strain>
    </source>
</reference>
<dbReference type="OrthoDB" id="604691at2"/>
<sequence length="800" mass="91329">MRKLLLFLSVLWISQLVIAQETKIQVIDAQTNNPVSFAKISDGINKAVVTDIDGKASILIVSSNLYSFRFYDYKDTIIKGSALLENPTVYLFPDAQVYDEVVITPGENPAHRIIQNVMDNKKQNDPMRNDAFTYDSYSKLYITGELKENVKRDTMSDTSMINTMEFLDKQYIFLTETKATRTFSPPNYDKEVVSAYNVSGVKDPLFATLVNQFQSFSFYDNNFELNQDEYINPIAPGGLRRYLFILEDTLIHPSTQDTTYTIKFRPRKGKIFDGLSGYLYIRTSAWAIERVIASPYEEGGIINAKIIQEYQLTANKKWFPSKISTELTFNGIQIDDYLNLIGRSSLYINDVVFKEPKFKSFNPISVEVDEGALRDSILIEDLRGNTASGKEGETYKVVDSLAKDANLDRLVYLAKVGTSGKIPIGMFNIPVWQLSYFNRQEGIRAGLGLETNSRFSEVFGAAAYAAYGFKDKEWKWGGNINFTLNQKRNLNLKLIYQDDIHERGNTNFYDDAFNLTNQGIYRDFFVSLADRERVAGVNLSGLIRQNLKIQVFANYKRFTFIDNYQYAPLFSLNGTNDEFDIAEAGIVINWNIREKIMMLENRRVSLGTKWPKITLKAVKGVSGIFDSNYDYYRFNMEIHQDFAIRGAGNLNLVSKSGMTIGNVPLTLQQIQEGTGINYTLSVANTFETMGPSEFFSDKFSSLFVRFTFLPIKNKSSWSEPTFVIHNAAAFGEMQNRGDHQLFDFKTPDKGYYESGFIADYLLKMGPLGFGAGVFYRYGPYEFTETKDNFFYKVSVRLKFL</sequence>
<evidence type="ECO:0000313" key="2">
    <source>
        <dbReference type="EMBL" id="PWH85672.1"/>
    </source>
</evidence>